<dbReference type="AlphaFoldDB" id="A0A7L5BMV4"/>
<evidence type="ECO:0000313" key="3">
    <source>
        <dbReference type="Proteomes" id="UP000464865"/>
    </source>
</evidence>
<dbReference type="RefSeq" id="WP_125301470.1">
    <property type="nucleotide sequence ID" value="NZ_CP048635.1"/>
</dbReference>
<dbReference type="EMBL" id="CP048635">
    <property type="protein sequence ID" value="QIB40209.1"/>
    <property type="molecule type" value="Genomic_DNA"/>
</dbReference>
<sequence length="109" mass="11442">MGDEFSIIANSAIIIEVAVNPAKVVGLHLAATIRLSTGSIAGLPRIGCRATDTARFQGHATHYCAQLFESRGEQTPRPSAVANPNALRVNESPSPDGVLSNDSNEIITC</sequence>
<dbReference type="KEGG" id="roy:G3A56_20080"/>
<keyword evidence="3" id="KW-1185">Reference proteome</keyword>
<accession>A0A7L5BMV4</accession>
<gene>
    <name evidence="2" type="ORF">G3A56_20080</name>
</gene>
<dbReference type="Proteomes" id="UP000464865">
    <property type="component" value="Chromosome M15-12"/>
</dbReference>
<evidence type="ECO:0000256" key="1">
    <source>
        <dbReference type="SAM" id="MobiDB-lite"/>
    </source>
</evidence>
<feature type="compositionally biased region" description="Polar residues" evidence="1">
    <location>
        <begin position="100"/>
        <end position="109"/>
    </location>
</feature>
<organism evidence="2 3">
    <name type="scientific">Rhizobium oryzihabitans</name>
    <dbReference type="NCBI Taxonomy" id="2267833"/>
    <lineage>
        <taxon>Bacteria</taxon>
        <taxon>Pseudomonadati</taxon>
        <taxon>Pseudomonadota</taxon>
        <taxon>Alphaproteobacteria</taxon>
        <taxon>Hyphomicrobiales</taxon>
        <taxon>Rhizobiaceae</taxon>
        <taxon>Rhizobium/Agrobacterium group</taxon>
        <taxon>Rhizobium</taxon>
    </lineage>
</organism>
<evidence type="ECO:0000313" key="2">
    <source>
        <dbReference type="EMBL" id="QIB40209.1"/>
    </source>
</evidence>
<feature type="region of interest" description="Disordered" evidence="1">
    <location>
        <begin position="71"/>
        <end position="109"/>
    </location>
</feature>
<proteinExistence type="predicted"/>
<reference evidence="2 3" key="1">
    <citation type="submission" date="2020-02" db="EMBL/GenBank/DDBJ databases">
        <title>Plant-Promoting Endophytic Bacterium Rhizobium oryzihabitans sp. nov., Isolated from the Root of Rice.</title>
        <authorList>
            <person name="zhao J."/>
            <person name="Zhang G."/>
        </authorList>
    </citation>
    <scope>NUCLEOTIDE SEQUENCE [LARGE SCALE GENOMIC DNA]</scope>
    <source>
        <strain evidence="2 3">M15</strain>
    </source>
</reference>
<name>A0A7L5BMV4_9HYPH</name>
<protein>
    <submittedName>
        <fullName evidence="2">Uncharacterized protein</fullName>
    </submittedName>
</protein>